<dbReference type="Pfam" id="PF11009">
    <property type="entry name" value="BrxC"/>
    <property type="match status" value="1"/>
</dbReference>
<dbReference type="AlphaFoldDB" id="A0A2T4ZDL1"/>
<name>A0A2T4ZDL1_9BACL</name>
<dbReference type="Proteomes" id="UP000241639">
    <property type="component" value="Unassembled WGS sequence"/>
</dbReference>
<reference evidence="1 2" key="1">
    <citation type="submission" date="2018-04" db="EMBL/GenBank/DDBJ databases">
        <title>Genomic Encyclopedia of Archaeal and Bacterial Type Strains, Phase II (KMG-II): from individual species to whole genera.</title>
        <authorList>
            <person name="Goeker M."/>
        </authorList>
    </citation>
    <scope>NUCLEOTIDE SEQUENCE [LARGE SCALE GENOMIC DNA]</scope>
    <source>
        <strain evidence="1 2">DSM 45169</strain>
    </source>
</reference>
<dbReference type="EMBL" id="PZZP01000001">
    <property type="protein sequence ID" value="PTM59979.1"/>
    <property type="molecule type" value="Genomic_DNA"/>
</dbReference>
<protein>
    <submittedName>
        <fullName evidence="1">Bacillithiol system protein YtxJ</fullName>
    </submittedName>
</protein>
<sequence>MSKWIEITTTEEWSRWRSDPNKRPALIMKHSTQCSVSADAYREFETFLAESAPTDVDYLFVKVIESRAVSNQIAADLDVKHQSPQAILVRNGLPLWDQSHWHITQQSLKEAVDQHL</sequence>
<proteinExistence type="predicted"/>
<dbReference type="NCBIfam" id="TIGR04019">
    <property type="entry name" value="B_thiol_YtxJ"/>
    <property type="match status" value="1"/>
</dbReference>
<dbReference type="InterPro" id="IPR022551">
    <property type="entry name" value="BrxC"/>
</dbReference>
<dbReference type="OrthoDB" id="677051at2"/>
<evidence type="ECO:0000313" key="2">
    <source>
        <dbReference type="Proteomes" id="UP000241639"/>
    </source>
</evidence>
<comment type="caution">
    <text evidence="1">The sequence shown here is derived from an EMBL/GenBank/DDBJ whole genome shotgun (WGS) entry which is preliminary data.</text>
</comment>
<evidence type="ECO:0000313" key="1">
    <source>
        <dbReference type="EMBL" id="PTM59979.1"/>
    </source>
</evidence>
<keyword evidence="2" id="KW-1185">Reference proteome</keyword>
<accession>A0A2T4ZDL1</accession>
<organism evidence="1 2">
    <name type="scientific">Desmospora activa DSM 45169</name>
    <dbReference type="NCBI Taxonomy" id="1121389"/>
    <lineage>
        <taxon>Bacteria</taxon>
        <taxon>Bacillati</taxon>
        <taxon>Bacillota</taxon>
        <taxon>Bacilli</taxon>
        <taxon>Bacillales</taxon>
        <taxon>Thermoactinomycetaceae</taxon>
        <taxon>Desmospora</taxon>
    </lineage>
</organism>
<gene>
    <name evidence="1" type="ORF">C8J48_2618</name>
</gene>
<dbReference type="Gene3D" id="3.40.30.10">
    <property type="entry name" value="Glutaredoxin"/>
    <property type="match status" value="1"/>
</dbReference>
<dbReference type="RefSeq" id="WP_107727406.1">
    <property type="nucleotide sequence ID" value="NZ_PZZP01000001.1"/>
</dbReference>